<feature type="region of interest" description="Disordered" evidence="1">
    <location>
        <begin position="45"/>
        <end position="69"/>
    </location>
</feature>
<accession>A0AA88ADK3</accession>
<evidence type="ECO:0000313" key="2">
    <source>
        <dbReference type="EMBL" id="GMN53774.1"/>
    </source>
</evidence>
<gene>
    <name evidence="2" type="ORF">TIFTF001_022917</name>
</gene>
<sequence length="122" mass="14587">MQKSDNSDKRPQSFKCRPPNFLVQRLEEEIDDLIRCNYLKEYEKDNKKCQSDCRRHDHNDRRDDWRNDRRRDDRCRSADCMTEMKNLLALFGPSLEDHILEEALGGLKSNVLERLKKTSTTL</sequence>
<organism evidence="2 3">
    <name type="scientific">Ficus carica</name>
    <name type="common">Common fig</name>
    <dbReference type="NCBI Taxonomy" id="3494"/>
    <lineage>
        <taxon>Eukaryota</taxon>
        <taxon>Viridiplantae</taxon>
        <taxon>Streptophyta</taxon>
        <taxon>Embryophyta</taxon>
        <taxon>Tracheophyta</taxon>
        <taxon>Spermatophyta</taxon>
        <taxon>Magnoliopsida</taxon>
        <taxon>eudicotyledons</taxon>
        <taxon>Gunneridae</taxon>
        <taxon>Pentapetalae</taxon>
        <taxon>rosids</taxon>
        <taxon>fabids</taxon>
        <taxon>Rosales</taxon>
        <taxon>Moraceae</taxon>
        <taxon>Ficeae</taxon>
        <taxon>Ficus</taxon>
    </lineage>
</organism>
<evidence type="ECO:0000256" key="1">
    <source>
        <dbReference type="SAM" id="MobiDB-lite"/>
    </source>
</evidence>
<name>A0AA88ADK3_FICCA</name>
<keyword evidence="3" id="KW-1185">Reference proteome</keyword>
<comment type="caution">
    <text evidence="2">The sequence shown here is derived from an EMBL/GenBank/DDBJ whole genome shotgun (WGS) entry which is preliminary data.</text>
</comment>
<dbReference type="Proteomes" id="UP001187192">
    <property type="component" value="Unassembled WGS sequence"/>
</dbReference>
<dbReference type="EMBL" id="BTGU01000048">
    <property type="protein sequence ID" value="GMN53774.1"/>
    <property type="molecule type" value="Genomic_DNA"/>
</dbReference>
<protein>
    <submittedName>
        <fullName evidence="2">Uncharacterized protein</fullName>
    </submittedName>
</protein>
<reference evidence="2" key="1">
    <citation type="submission" date="2023-07" db="EMBL/GenBank/DDBJ databases">
        <title>draft genome sequence of fig (Ficus carica).</title>
        <authorList>
            <person name="Takahashi T."/>
            <person name="Nishimura K."/>
        </authorList>
    </citation>
    <scope>NUCLEOTIDE SEQUENCE</scope>
</reference>
<evidence type="ECO:0000313" key="3">
    <source>
        <dbReference type="Proteomes" id="UP001187192"/>
    </source>
</evidence>
<proteinExistence type="predicted"/>
<dbReference type="AlphaFoldDB" id="A0AA88ADK3"/>